<organism evidence="1 2">
    <name type="scientific">Acaulospora colombiana</name>
    <dbReference type="NCBI Taxonomy" id="27376"/>
    <lineage>
        <taxon>Eukaryota</taxon>
        <taxon>Fungi</taxon>
        <taxon>Fungi incertae sedis</taxon>
        <taxon>Mucoromycota</taxon>
        <taxon>Glomeromycotina</taxon>
        <taxon>Glomeromycetes</taxon>
        <taxon>Diversisporales</taxon>
        <taxon>Acaulosporaceae</taxon>
        <taxon>Acaulospora</taxon>
    </lineage>
</organism>
<comment type="caution">
    <text evidence="1">The sequence shown here is derived from an EMBL/GenBank/DDBJ whole genome shotgun (WGS) entry which is preliminary data.</text>
</comment>
<reference evidence="1" key="1">
    <citation type="submission" date="2021-06" db="EMBL/GenBank/DDBJ databases">
        <authorList>
            <person name="Kallberg Y."/>
            <person name="Tangrot J."/>
            <person name="Rosling A."/>
        </authorList>
    </citation>
    <scope>NUCLEOTIDE SEQUENCE</scope>
    <source>
        <strain evidence="1">CL356</strain>
    </source>
</reference>
<dbReference type="Proteomes" id="UP000789525">
    <property type="component" value="Unassembled WGS sequence"/>
</dbReference>
<sequence length="776" mass="88519">MLHTDTFNKNVKRKMTKEQFVNNTRIEGVHPEILEILYDNITFAEFIYAEDDVDVNGQTMIESPADHRTLFPSSKDKKKQVRQRNNPYWVIQNKLPTDFKPSVKDIVPMENPYSYMGTLPALDVGNLHRAFSSAQTIQITGVQNRHKNDAAHGTPLNQYQSVSNKNDETFLLKITKGGRLIKKIDMIDGKKKGNFSRNWRQYGVILSGSQLMFFKDEALSTQLAELKDPEKLKKLPTLRPDAILMTADSVAVYDRSYVKYSNVFRLACPKGCQYLFQAESEVELNDWISKINYAATFKTVGLKIRNVRNNTFNKKKGTFPGTGVGIGPGDRNNDGNGFLGPAKDDSSNKDSQGRANFLRSKIDELQEKISTLTSQLQTDIRLRNNLILMIPYRASTRDRIVHISASVAQRLRNTCLELSRLVCYHEILEKDLCTTVMENSSYWQHRNSMYRVGESSQDPVTPRLNVDIPMRKQLGASEVYTGGHVLVEDPTSDEELSLMGESNWERNNNSLLSSDSANRTHLRLTDKRPIDRGIRATTVDILPTSSISSIPSTPSSSAAGSIRMSPQYDNEYEEFSYLANSSELELELVQTPTISIDSDNIGIFEDSVPSIINESTGFDEEFVHNKNPEERLFERERFNFEEIEIKRERPDKEIRVEREEIELGVENEIPYRRTPETRTSETWNAGIEETEKSEERHEEGLISDEEVENDESSNSDHTEIIPSVVISEVESLSDEEDHYQDMNNNNNNTESEITVEDNSDSDSDDEFVDCEEWNPE</sequence>
<accession>A0ACA9MVG6</accession>
<name>A0ACA9MVG6_9GLOM</name>
<evidence type="ECO:0000313" key="1">
    <source>
        <dbReference type="EMBL" id="CAG8615948.1"/>
    </source>
</evidence>
<dbReference type="EMBL" id="CAJVPT010016036">
    <property type="protein sequence ID" value="CAG8615948.1"/>
    <property type="molecule type" value="Genomic_DNA"/>
</dbReference>
<evidence type="ECO:0000313" key="2">
    <source>
        <dbReference type="Proteomes" id="UP000789525"/>
    </source>
</evidence>
<protein>
    <submittedName>
        <fullName evidence="1">12590_t:CDS:1</fullName>
    </submittedName>
</protein>
<keyword evidence="2" id="KW-1185">Reference proteome</keyword>
<proteinExistence type="predicted"/>
<gene>
    <name evidence="1" type="ORF">ACOLOM_LOCUS7167</name>
</gene>